<dbReference type="AlphaFoldDB" id="A0A1I0VGM6"/>
<protein>
    <recommendedName>
        <fullName evidence="4">DUF2155 domain-containing protein</fullName>
    </recommendedName>
</protein>
<dbReference type="OrthoDB" id="9810376at2"/>
<evidence type="ECO:0000313" key="2">
    <source>
        <dbReference type="EMBL" id="SFA75173.1"/>
    </source>
</evidence>
<sequence length="138" mass="14863">MRFSFRHLLATKPVKFLRAAICSAAVALALPTTLLAQTEAAVEAGSGAVLRGLDKISASTQDLRLVVGETVRLGYLQVTLEECRYPVGNPAGDAFARISIQGRDGEGLLFTGWMIASSPALNAFDHPRFDLWVLRCST</sequence>
<dbReference type="Pfam" id="PF09923">
    <property type="entry name" value="DUF2155"/>
    <property type="match status" value="1"/>
</dbReference>
<dbReference type="InterPro" id="IPR019225">
    <property type="entry name" value="DUF2155"/>
</dbReference>
<organism evidence="2 3">
    <name type="scientific">Poseidonocella pacifica</name>
    <dbReference type="NCBI Taxonomy" id="871651"/>
    <lineage>
        <taxon>Bacteria</taxon>
        <taxon>Pseudomonadati</taxon>
        <taxon>Pseudomonadota</taxon>
        <taxon>Alphaproteobacteria</taxon>
        <taxon>Rhodobacterales</taxon>
        <taxon>Roseobacteraceae</taxon>
        <taxon>Poseidonocella</taxon>
    </lineage>
</organism>
<dbReference type="EMBL" id="FOJU01000001">
    <property type="protein sequence ID" value="SFA75173.1"/>
    <property type="molecule type" value="Genomic_DNA"/>
</dbReference>
<feature type="signal peptide" evidence="1">
    <location>
        <begin position="1"/>
        <end position="36"/>
    </location>
</feature>
<name>A0A1I0VGM6_9RHOB</name>
<keyword evidence="1" id="KW-0732">Signal</keyword>
<proteinExistence type="predicted"/>
<evidence type="ECO:0008006" key="4">
    <source>
        <dbReference type="Google" id="ProtNLM"/>
    </source>
</evidence>
<evidence type="ECO:0000256" key="1">
    <source>
        <dbReference type="SAM" id="SignalP"/>
    </source>
</evidence>
<reference evidence="2 3" key="1">
    <citation type="submission" date="2016-10" db="EMBL/GenBank/DDBJ databases">
        <authorList>
            <person name="de Groot N.N."/>
        </authorList>
    </citation>
    <scope>NUCLEOTIDE SEQUENCE [LARGE SCALE GENOMIC DNA]</scope>
    <source>
        <strain evidence="2 3">DSM 29316</strain>
    </source>
</reference>
<dbReference type="STRING" id="871651.SAMN05421688_0594"/>
<gene>
    <name evidence="2" type="ORF">SAMN05421688_0594</name>
</gene>
<feature type="chain" id="PRO_5011652271" description="DUF2155 domain-containing protein" evidence="1">
    <location>
        <begin position="37"/>
        <end position="138"/>
    </location>
</feature>
<keyword evidence="3" id="KW-1185">Reference proteome</keyword>
<dbReference type="Proteomes" id="UP000198796">
    <property type="component" value="Unassembled WGS sequence"/>
</dbReference>
<dbReference type="RefSeq" id="WP_092060420.1">
    <property type="nucleotide sequence ID" value="NZ_FOJU01000001.1"/>
</dbReference>
<evidence type="ECO:0000313" key="3">
    <source>
        <dbReference type="Proteomes" id="UP000198796"/>
    </source>
</evidence>
<accession>A0A1I0VGM6</accession>